<keyword evidence="2" id="KW-1185">Reference proteome</keyword>
<dbReference type="AlphaFoldDB" id="A0A2I0HY30"/>
<dbReference type="EMBL" id="PGOL01004775">
    <property type="protein sequence ID" value="PKI36609.1"/>
    <property type="molecule type" value="Genomic_DNA"/>
</dbReference>
<reference evidence="1 2" key="1">
    <citation type="submission" date="2017-11" db="EMBL/GenBank/DDBJ databases">
        <title>De-novo sequencing of pomegranate (Punica granatum L.) genome.</title>
        <authorList>
            <person name="Akparov Z."/>
            <person name="Amiraslanov A."/>
            <person name="Hajiyeva S."/>
            <person name="Abbasov M."/>
            <person name="Kaur K."/>
            <person name="Hamwieh A."/>
            <person name="Solovyev V."/>
            <person name="Salamov A."/>
            <person name="Braich B."/>
            <person name="Kosarev P."/>
            <person name="Mahmoud A."/>
            <person name="Hajiyev E."/>
            <person name="Babayeva S."/>
            <person name="Izzatullayeva V."/>
            <person name="Mammadov A."/>
            <person name="Mammadov A."/>
            <person name="Sharifova S."/>
            <person name="Ojaghi J."/>
            <person name="Eynullazada K."/>
            <person name="Bayramov B."/>
            <person name="Abdulazimova A."/>
            <person name="Shahmuradov I."/>
        </authorList>
    </citation>
    <scope>NUCLEOTIDE SEQUENCE [LARGE SCALE GENOMIC DNA]</scope>
    <source>
        <strain evidence="2">cv. AG2017</strain>
        <tissue evidence="1">Leaf</tissue>
    </source>
</reference>
<evidence type="ECO:0000313" key="2">
    <source>
        <dbReference type="Proteomes" id="UP000233551"/>
    </source>
</evidence>
<evidence type="ECO:0000313" key="1">
    <source>
        <dbReference type="EMBL" id="PKI36609.1"/>
    </source>
</evidence>
<name>A0A2I0HY30_PUNGR</name>
<accession>A0A2I0HY30</accession>
<dbReference type="Proteomes" id="UP000233551">
    <property type="component" value="Unassembled WGS sequence"/>
</dbReference>
<protein>
    <submittedName>
        <fullName evidence="1">Uncharacterized protein</fullName>
    </submittedName>
</protein>
<organism evidence="1 2">
    <name type="scientific">Punica granatum</name>
    <name type="common">Pomegranate</name>
    <dbReference type="NCBI Taxonomy" id="22663"/>
    <lineage>
        <taxon>Eukaryota</taxon>
        <taxon>Viridiplantae</taxon>
        <taxon>Streptophyta</taxon>
        <taxon>Embryophyta</taxon>
        <taxon>Tracheophyta</taxon>
        <taxon>Spermatophyta</taxon>
        <taxon>Magnoliopsida</taxon>
        <taxon>eudicotyledons</taxon>
        <taxon>Gunneridae</taxon>
        <taxon>Pentapetalae</taxon>
        <taxon>rosids</taxon>
        <taxon>malvids</taxon>
        <taxon>Myrtales</taxon>
        <taxon>Lythraceae</taxon>
        <taxon>Punica</taxon>
    </lineage>
</organism>
<gene>
    <name evidence="1" type="ORF">CRG98_043029</name>
</gene>
<proteinExistence type="predicted"/>
<sequence>MDRGDRNQEKEDVRGHLKLQHLQLWRLYLHPSFPIEWWLPYSLILSFPGFGILDLGDGGGVHSYSELVLGHRPVQFEGGASYGNKRRNYKPRCYEKSFLAEELVEAKLEETTTLKEGKENVSRRCNLVYYNCDKKVTEGYAATTGHEEEEHWDDDSITSS</sequence>
<comment type="caution">
    <text evidence="1">The sequence shown here is derived from an EMBL/GenBank/DDBJ whole genome shotgun (WGS) entry which is preliminary data.</text>
</comment>